<gene>
    <name evidence="1" type="ORF">MKP09_15440</name>
</gene>
<sequence>MKCPPNVPHWHGASLDTAFVQVAITGREKGETVWLEVVTDEVYNSK</sequence>
<reference evidence="1 2" key="1">
    <citation type="submission" date="2022-02" db="EMBL/GenBank/DDBJ databases">
        <authorList>
            <person name="Min J."/>
        </authorList>
    </citation>
    <scope>NUCLEOTIDE SEQUENCE [LARGE SCALE GENOMIC DNA]</scope>
    <source>
        <strain evidence="1 2">GR10-1</strain>
    </source>
</reference>
<name>A0ABS9SLE3_9BACT</name>
<organism evidence="1 2">
    <name type="scientific">Niabella ginsengisoli</name>
    <dbReference type="NCBI Taxonomy" id="522298"/>
    <lineage>
        <taxon>Bacteria</taxon>
        <taxon>Pseudomonadati</taxon>
        <taxon>Bacteroidota</taxon>
        <taxon>Chitinophagia</taxon>
        <taxon>Chitinophagales</taxon>
        <taxon>Chitinophagaceae</taxon>
        <taxon>Niabella</taxon>
    </lineage>
</organism>
<dbReference type="Proteomes" id="UP001202248">
    <property type="component" value="Unassembled WGS sequence"/>
</dbReference>
<evidence type="ECO:0000313" key="2">
    <source>
        <dbReference type="Proteomes" id="UP001202248"/>
    </source>
</evidence>
<evidence type="ECO:0000313" key="1">
    <source>
        <dbReference type="EMBL" id="MCH5599202.1"/>
    </source>
</evidence>
<accession>A0ABS9SLE3</accession>
<dbReference type="InterPro" id="IPR014710">
    <property type="entry name" value="RmlC-like_jellyroll"/>
</dbReference>
<dbReference type="SUPFAM" id="SSF51182">
    <property type="entry name" value="RmlC-like cupins"/>
    <property type="match status" value="1"/>
</dbReference>
<protein>
    <recommendedName>
        <fullName evidence="3">Cupin domain-containing protein</fullName>
    </recommendedName>
</protein>
<proteinExistence type="predicted"/>
<dbReference type="EMBL" id="JAKWBL010000003">
    <property type="protein sequence ID" value="MCH5599202.1"/>
    <property type="molecule type" value="Genomic_DNA"/>
</dbReference>
<dbReference type="InterPro" id="IPR011051">
    <property type="entry name" value="RmlC_Cupin_sf"/>
</dbReference>
<dbReference type="Gene3D" id="2.60.120.10">
    <property type="entry name" value="Jelly Rolls"/>
    <property type="match status" value="1"/>
</dbReference>
<keyword evidence="2" id="KW-1185">Reference proteome</keyword>
<comment type="caution">
    <text evidence="1">The sequence shown here is derived from an EMBL/GenBank/DDBJ whole genome shotgun (WGS) entry which is preliminary data.</text>
</comment>
<evidence type="ECO:0008006" key="3">
    <source>
        <dbReference type="Google" id="ProtNLM"/>
    </source>
</evidence>